<dbReference type="Proteomes" id="UP001217089">
    <property type="component" value="Unassembled WGS sequence"/>
</dbReference>
<evidence type="ECO:0000313" key="5">
    <source>
        <dbReference type="Proteomes" id="UP001217089"/>
    </source>
</evidence>
<dbReference type="InterPro" id="IPR008993">
    <property type="entry name" value="TIMP-like_OB-fold"/>
</dbReference>
<evidence type="ECO:0000256" key="2">
    <source>
        <dbReference type="ARBA" id="ARBA00022525"/>
    </source>
</evidence>
<evidence type="ECO:0008006" key="6">
    <source>
        <dbReference type="Google" id="ProtNLM"/>
    </source>
</evidence>
<dbReference type="SUPFAM" id="SSF50242">
    <property type="entry name" value="TIMP-like"/>
    <property type="match status" value="1"/>
</dbReference>
<keyword evidence="2" id="KW-0964">Secreted</keyword>
<comment type="caution">
    <text evidence="4">The sequence shown here is derived from an EMBL/GenBank/DDBJ whole genome shotgun (WGS) entry which is preliminary data.</text>
</comment>
<name>A0ABQ9FJQ2_TEGGR</name>
<keyword evidence="3" id="KW-0732">Signal</keyword>
<accession>A0ABQ9FJQ2</accession>
<feature type="chain" id="PRO_5046538461" description="NTR domain-containing protein" evidence="3">
    <location>
        <begin position="30"/>
        <end position="95"/>
    </location>
</feature>
<reference evidence="4 5" key="1">
    <citation type="submission" date="2022-12" db="EMBL/GenBank/DDBJ databases">
        <title>Chromosome-level genome of Tegillarca granosa.</title>
        <authorList>
            <person name="Kim J."/>
        </authorList>
    </citation>
    <scope>NUCLEOTIDE SEQUENCE [LARGE SCALE GENOMIC DNA]</scope>
    <source>
        <strain evidence="4">Teg-2019</strain>
        <tissue evidence="4">Adductor muscle</tissue>
    </source>
</reference>
<dbReference type="PANTHER" id="PTHR11844">
    <property type="entry name" value="METALLOPROTEASE INHIBITOR"/>
    <property type="match status" value="1"/>
</dbReference>
<dbReference type="Pfam" id="PF00965">
    <property type="entry name" value="TIMP"/>
    <property type="match status" value="1"/>
</dbReference>
<feature type="signal peptide" evidence="3">
    <location>
        <begin position="1"/>
        <end position="29"/>
    </location>
</feature>
<evidence type="ECO:0000256" key="3">
    <source>
        <dbReference type="SAM" id="SignalP"/>
    </source>
</evidence>
<dbReference type="PANTHER" id="PTHR11844:SF33">
    <property type="entry name" value="TISSUE INHIBITOR OF METALLOPROTEINASE"/>
    <property type="match status" value="1"/>
</dbReference>
<evidence type="ECO:0000256" key="1">
    <source>
        <dbReference type="ARBA" id="ARBA00004613"/>
    </source>
</evidence>
<dbReference type="EMBL" id="JARBDR010000246">
    <property type="protein sequence ID" value="KAJ8317510.1"/>
    <property type="molecule type" value="Genomic_DNA"/>
</dbReference>
<protein>
    <recommendedName>
        <fullName evidence="6">NTR domain-containing protein</fullName>
    </recommendedName>
</protein>
<gene>
    <name evidence="4" type="ORF">KUTeg_005414</name>
</gene>
<sequence>MHTMGHQINTKITLIVLAIIISMTNIANGCSCLGNIHNQKRFCDSSFVIRGRALSNGQGIAAGNEIEIFTRTNSAACGVYLSTEIEYILAGKVLR</sequence>
<comment type="subcellular location">
    <subcellularLocation>
        <location evidence="1">Secreted</location>
    </subcellularLocation>
</comment>
<dbReference type="InterPro" id="IPR001820">
    <property type="entry name" value="TIMP"/>
</dbReference>
<evidence type="ECO:0000313" key="4">
    <source>
        <dbReference type="EMBL" id="KAJ8317510.1"/>
    </source>
</evidence>
<keyword evidence="5" id="KW-1185">Reference proteome</keyword>
<organism evidence="4 5">
    <name type="scientific">Tegillarca granosa</name>
    <name type="common">Malaysian cockle</name>
    <name type="synonym">Anadara granosa</name>
    <dbReference type="NCBI Taxonomy" id="220873"/>
    <lineage>
        <taxon>Eukaryota</taxon>
        <taxon>Metazoa</taxon>
        <taxon>Spiralia</taxon>
        <taxon>Lophotrochozoa</taxon>
        <taxon>Mollusca</taxon>
        <taxon>Bivalvia</taxon>
        <taxon>Autobranchia</taxon>
        <taxon>Pteriomorphia</taxon>
        <taxon>Arcoida</taxon>
        <taxon>Arcoidea</taxon>
        <taxon>Arcidae</taxon>
        <taxon>Tegillarca</taxon>
    </lineage>
</organism>
<proteinExistence type="predicted"/>